<dbReference type="FunCoup" id="A5DD04">
    <property type="interactions" value="29"/>
</dbReference>
<evidence type="ECO:0000256" key="6">
    <source>
        <dbReference type="ARBA" id="ARBA00022454"/>
    </source>
</evidence>
<evidence type="ECO:0000256" key="1">
    <source>
        <dbReference type="ARBA" id="ARBA00004123"/>
    </source>
</evidence>
<dbReference type="eggNOG" id="ENOG502S429">
    <property type="taxonomic scope" value="Eukaryota"/>
</dbReference>
<dbReference type="RefSeq" id="XP_001487782.1">
    <property type="nucleotide sequence ID" value="XM_001487732.1"/>
</dbReference>
<dbReference type="Pfam" id="PF08738">
    <property type="entry name" value="Gon7"/>
    <property type="match status" value="1"/>
</dbReference>
<comment type="subunit">
    <text evidence="4">Component of the EKC/KEOPS complex composed of at least BUD32, CGI121, GON7, KAE1 and PCC1; the whole complex dimerizes.</text>
</comment>
<feature type="region of interest" description="Disordered" evidence="14">
    <location>
        <begin position="78"/>
        <end position="101"/>
    </location>
</feature>
<evidence type="ECO:0000256" key="7">
    <source>
        <dbReference type="ARBA" id="ARBA00022694"/>
    </source>
</evidence>
<dbReference type="GeneID" id="5129575"/>
<dbReference type="InterPro" id="IPR014849">
    <property type="entry name" value="EKC/KEOPS_Gon7"/>
</dbReference>
<comment type="function">
    <text evidence="13">Component of the EKC/KEOPS complex that is required for the formation of a threonylcarbamoyl group on adenosine at position 37 (t(6)A37) in tRNAs that read codons beginning with adenine. The complex is probably involved in the transfer of the threonylcarbamoyl moiety of threonylcarbamoyl-AMP (TC-AMP) to the N6 group of A37. GON7 likely plays a supporting role to the catalytic subunit KAE1 in the complex. The EKC/KEOPS complex also promotes both telomere uncapping and telomere elongation. The complex is required for efficient recruitment of transcriptional coactivators.</text>
</comment>
<evidence type="ECO:0000313" key="15">
    <source>
        <dbReference type="EMBL" id="EDK37061.1"/>
    </source>
</evidence>
<evidence type="ECO:0000313" key="16">
    <source>
        <dbReference type="Proteomes" id="UP000001997"/>
    </source>
</evidence>
<feature type="compositionally biased region" description="Polar residues" evidence="14">
    <location>
        <begin position="26"/>
        <end position="35"/>
    </location>
</feature>
<sequence>MVASPTAVYVAPDGTQKQFDVGKGPHSTSGTSTKISDVVINAGGEDRDKPSEAKDTPLGHLRAELTTLQDQVNVFLTQRMKGGDEDMERRVLDGGDEEEEE</sequence>
<dbReference type="VEuPathDB" id="FungiDB:PGUG_01159"/>
<dbReference type="KEGG" id="pgu:PGUG_01159"/>
<feature type="compositionally biased region" description="Basic and acidic residues" evidence="14">
    <location>
        <begin position="81"/>
        <end position="93"/>
    </location>
</feature>
<evidence type="ECO:0000256" key="13">
    <source>
        <dbReference type="ARBA" id="ARBA00025393"/>
    </source>
</evidence>
<evidence type="ECO:0000256" key="11">
    <source>
        <dbReference type="ARBA" id="ARBA00023163"/>
    </source>
</evidence>
<dbReference type="GO" id="GO:0005634">
    <property type="term" value="C:nucleus"/>
    <property type="evidence" value="ECO:0007669"/>
    <property type="project" value="UniProtKB-SubCell"/>
</dbReference>
<keyword evidence="10" id="KW-0010">Activator</keyword>
<keyword evidence="7" id="KW-0819">tRNA processing</keyword>
<dbReference type="HOGENOM" id="CLU_151420_0_0_1"/>
<keyword evidence="12" id="KW-0539">Nucleus</keyword>
<dbReference type="AlphaFoldDB" id="A5DD04"/>
<keyword evidence="8" id="KW-0779">Telomere</keyword>
<keyword evidence="6" id="KW-0158">Chromosome</keyword>
<organism evidence="15 16">
    <name type="scientific">Meyerozyma guilliermondii (strain ATCC 6260 / CBS 566 / DSM 6381 / JCM 1539 / NBRC 10279 / NRRL Y-324)</name>
    <name type="common">Yeast</name>
    <name type="synonym">Candida guilliermondii</name>
    <dbReference type="NCBI Taxonomy" id="294746"/>
    <lineage>
        <taxon>Eukaryota</taxon>
        <taxon>Fungi</taxon>
        <taxon>Dikarya</taxon>
        <taxon>Ascomycota</taxon>
        <taxon>Saccharomycotina</taxon>
        <taxon>Pichiomycetes</taxon>
        <taxon>Debaryomycetaceae</taxon>
        <taxon>Meyerozyma</taxon>
    </lineage>
</organism>
<evidence type="ECO:0000256" key="12">
    <source>
        <dbReference type="ARBA" id="ARBA00023242"/>
    </source>
</evidence>
<proteinExistence type="inferred from homology"/>
<keyword evidence="11" id="KW-0804">Transcription</keyword>
<evidence type="ECO:0000256" key="14">
    <source>
        <dbReference type="SAM" id="MobiDB-lite"/>
    </source>
</evidence>
<evidence type="ECO:0000256" key="8">
    <source>
        <dbReference type="ARBA" id="ARBA00022895"/>
    </source>
</evidence>
<evidence type="ECO:0000256" key="4">
    <source>
        <dbReference type="ARBA" id="ARBA00011534"/>
    </source>
</evidence>
<evidence type="ECO:0000256" key="5">
    <source>
        <dbReference type="ARBA" id="ARBA00019746"/>
    </source>
</evidence>
<evidence type="ECO:0000256" key="10">
    <source>
        <dbReference type="ARBA" id="ARBA00023159"/>
    </source>
</evidence>
<keyword evidence="9" id="KW-0805">Transcription regulation</keyword>
<name>A5DD04_PICGU</name>
<comment type="subcellular location">
    <subcellularLocation>
        <location evidence="2">Chromosome</location>
        <location evidence="2">Telomere</location>
    </subcellularLocation>
    <subcellularLocation>
        <location evidence="1">Nucleus</location>
    </subcellularLocation>
</comment>
<dbReference type="Proteomes" id="UP000001997">
    <property type="component" value="Unassembled WGS sequence"/>
</dbReference>
<dbReference type="GO" id="GO:0000781">
    <property type="term" value="C:chromosome, telomeric region"/>
    <property type="evidence" value="ECO:0007669"/>
    <property type="project" value="UniProtKB-SubCell"/>
</dbReference>
<comment type="similarity">
    <text evidence="3">Belongs to the GON7 family.</text>
</comment>
<protein>
    <recommendedName>
        <fullName evidence="5">EKC/KEOPS complex subunit GON7</fullName>
    </recommendedName>
</protein>
<dbReference type="STRING" id="294746.A5DD04"/>
<evidence type="ECO:0000256" key="9">
    <source>
        <dbReference type="ARBA" id="ARBA00023015"/>
    </source>
</evidence>
<dbReference type="InParanoid" id="A5DD04"/>
<feature type="region of interest" description="Disordered" evidence="14">
    <location>
        <begin position="1"/>
        <end position="35"/>
    </location>
</feature>
<dbReference type="GO" id="GO:0008033">
    <property type="term" value="P:tRNA processing"/>
    <property type="evidence" value="ECO:0007669"/>
    <property type="project" value="UniProtKB-KW"/>
</dbReference>
<evidence type="ECO:0000256" key="3">
    <source>
        <dbReference type="ARBA" id="ARBA00008529"/>
    </source>
</evidence>
<reference evidence="15 16" key="1">
    <citation type="journal article" date="2009" name="Nature">
        <title>Evolution of pathogenicity and sexual reproduction in eight Candida genomes.</title>
        <authorList>
            <person name="Butler G."/>
            <person name="Rasmussen M.D."/>
            <person name="Lin M.F."/>
            <person name="Santos M.A."/>
            <person name="Sakthikumar S."/>
            <person name="Munro C.A."/>
            <person name="Rheinbay E."/>
            <person name="Grabherr M."/>
            <person name="Forche A."/>
            <person name="Reedy J.L."/>
            <person name="Agrafioti I."/>
            <person name="Arnaud M.B."/>
            <person name="Bates S."/>
            <person name="Brown A.J."/>
            <person name="Brunke S."/>
            <person name="Costanzo M.C."/>
            <person name="Fitzpatrick D.A."/>
            <person name="de Groot P.W."/>
            <person name="Harris D."/>
            <person name="Hoyer L.L."/>
            <person name="Hube B."/>
            <person name="Klis F.M."/>
            <person name="Kodira C."/>
            <person name="Lennard N."/>
            <person name="Logue M.E."/>
            <person name="Martin R."/>
            <person name="Neiman A.M."/>
            <person name="Nikolaou E."/>
            <person name="Quail M.A."/>
            <person name="Quinn J."/>
            <person name="Santos M.C."/>
            <person name="Schmitzberger F.F."/>
            <person name="Sherlock G."/>
            <person name="Shah P."/>
            <person name="Silverstein K.A."/>
            <person name="Skrzypek M.S."/>
            <person name="Soll D."/>
            <person name="Staggs R."/>
            <person name="Stansfield I."/>
            <person name="Stumpf M.P."/>
            <person name="Sudbery P.E."/>
            <person name="Srikantha T."/>
            <person name="Zeng Q."/>
            <person name="Berman J."/>
            <person name="Berriman M."/>
            <person name="Heitman J."/>
            <person name="Gow N.A."/>
            <person name="Lorenz M.C."/>
            <person name="Birren B.W."/>
            <person name="Kellis M."/>
            <person name="Cuomo C.A."/>
        </authorList>
    </citation>
    <scope>NUCLEOTIDE SEQUENCE [LARGE SCALE GENOMIC DNA]</scope>
    <source>
        <strain evidence="16">ATCC 6260 / CBS 566 / DSM 6381 / JCM 1539 / NBRC 10279 / NRRL Y-324</strain>
    </source>
</reference>
<accession>A5DD04</accession>
<dbReference type="OMA" id="QDHLNIF"/>
<dbReference type="OrthoDB" id="2288868at2759"/>
<dbReference type="EMBL" id="CH408155">
    <property type="protein sequence ID" value="EDK37061.1"/>
    <property type="molecule type" value="Genomic_DNA"/>
</dbReference>
<keyword evidence="16" id="KW-1185">Reference proteome</keyword>
<gene>
    <name evidence="15" type="ORF">PGUG_01159</name>
</gene>
<evidence type="ECO:0000256" key="2">
    <source>
        <dbReference type="ARBA" id="ARBA00004574"/>
    </source>
</evidence>